<proteinExistence type="inferred from homology"/>
<feature type="transmembrane region" description="Helical" evidence="11">
    <location>
        <begin position="213"/>
        <end position="237"/>
    </location>
</feature>
<evidence type="ECO:0000256" key="1">
    <source>
        <dbReference type="ARBA" id="ARBA00004141"/>
    </source>
</evidence>
<keyword evidence="5" id="KW-0762">Sugar transport</keyword>
<evidence type="ECO:0000256" key="5">
    <source>
        <dbReference type="ARBA" id="ARBA00022597"/>
    </source>
</evidence>
<reference evidence="12" key="1">
    <citation type="submission" date="2020-08" db="EMBL/GenBank/DDBJ databases">
        <title>Plant Genome Project.</title>
        <authorList>
            <person name="Zhang R.-G."/>
        </authorList>
    </citation>
    <scope>NUCLEOTIDE SEQUENCE</scope>
    <source>
        <strain evidence="12">WSP0</strain>
        <tissue evidence="12">Leaf</tissue>
    </source>
</reference>
<evidence type="ECO:0000256" key="10">
    <source>
        <dbReference type="ARBA" id="ARBA00044504"/>
    </source>
</evidence>
<accession>A0AAV6IBU7</accession>
<dbReference type="FunFam" id="1.20.1250.20:FF:000182">
    <property type="entry name" value="Sucrose transporter SUC2"/>
    <property type="match status" value="1"/>
</dbReference>
<comment type="subcellular location">
    <subcellularLocation>
        <location evidence="1">Membrane</location>
        <topology evidence="1">Multi-pass membrane protein</topology>
    </subcellularLocation>
</comment>
<evidence type="ECO:0000313" key="12">
    <source>
        <dbReference type="EMBL" id="KAG5524942.1"/>
    </source>
</evidence>
<dbReference type="AlphaFoldDB" id="A0AAV6IBU7"/>
<keyword evidence="6 11" id="KW-0812">Transmembrane</keyword>
<feature type="transmembrane region" description="Helical" evidence="11">
    <location>
        <begin position="353"/>
        <end position="372"/>
    </location>
</feature>
<evidence type="ECO:0000313" key="13">
    <source>
        <dbReference type="Proteomes" id="UP000823749"/>
    </source>
</evidence>
<evidence type="ECO:0000256" key="2">
    <source>
        <dbReference type="ARBA" id="ARBA00004914"/>
    </source>
</evidence>
<evidence type="ECO:0000256" key="11">
    <source>
        <dbReference type="SAM" id="Phobius"/>
    </source>
</evidence>
<dbReference type="GO" id="GO:0008506">
    <property type="term" value="F:sucrose:proton symporter activity"/>
    <property type="evidence" value="ECO:0007669"/>
    <property type="project" value="TreeGrafter"/>
</dbReference>
<feature type="transmembrane region" description="Helical" evidence="11">
    <location>
        <begin position="272"/>
        <end position="291"/>
    </location>
</feature>
<comment type="pathway">
    <text evidence="2">Glycan biosynthesis; sucrose metabolism.</text>
</comment>
<name>A0AAV6IBU7_9ERIC</name>
<evidence type="ECO:0000256" key="8">
    <source>
        <dbReference type="ARBA" id="ARBA00022989"/>
    </source>
</evidence>
<keyword evidence="13" id="KW-1185">Reference proteome</keyword>
<comment type="similarity">
    <text evidence="3">Belongs to the glycoside-pentoside-hexuronide (GPH) cation symporter transporter (TC 2.A.2.4) family.</text>
</comment>
<evidence type="ECO:0000256" key="4">
    <source>
        <dbReference type="ARBA" id="ARBA00022448"/>
    </source>
</evidence>
<keyword evidence="9 11" id="KW-0472">Membrane</keyword>
<dbReference type="PANTHER" id="PTHR19432">
    <property type="entry name" value="SUGAR TRANSPORTER"/>
    <property type="match status" value="1"/>
</dbReference>
<evidence type="ECO:0000256" key="7">
    <source>
        <dbReference type="ARBA" id="ARBA00022847"/>
    </source>
</evidence>
<feature type="transmembrane region" description="Helical" evidence="11">
    <location>
        <begin position="62"/>
        <end position="82"/>
    </location>
</feature>
<evidence type="ECO:0000256" key="6">
    <source>
        <dbReference type="ARBA" id="ARBA00022692"/>
    </source>
</evidence>
<organism evidence="12 13">
    <name type="scientific">Rhododendron griersonianum</name>
    <dbReference type="NCBI Taxonomy" id="479676"/>
    <lineage>
        <taxon>Eukaryota</taxon>
        <taxon>Viridiplantae</taxon>
        <taxon>Streptophyta</taxon>
        <taxon>Embryophyta</taxon>
        <taxon>Tracheophyta</taxon>
        <taxon>Spermatophyta</taxon>
        <taxon>Magnoliopsida</taxon>
        <taxon>eudicotyledons</taxon>
        <taxon>Gunneridae</taxon>
        <taxon>Pentapetalae</taxon>
        <taxon>asterids</taxon>
        <taxon>Ericales</taxon>
        <taxon>Ericaceae</taxon>
        <taxon>Ericoideae</taxon>
        <taxon>Rhodoreae</taxon>
        <taxon>Rhododendron</taxon>
    </lineage>
</organism>
<feature type="transmembrane region" description="Helical" evidence="11">
    <location>
        <begin position="171"/>
        <end position="193"/>
    </location>
</feature>
<dbReference type="NCBIfam" id="TIGR01301">
    <property type="entry name" value="GPH_sucrose"/>
    <property type="match status" value="1"/>
</dbReference>
<sequence length="733" mass="79332">MEHGAIVTTTSASGGDAPNVPVGKLILVSSIAAGVQFGWALQLSLLTPYVQTLGVPHVWSSFIWLCGPLSGLLVQPTVGYFSDRCTSNFGRRRPFIVSGAVLVAVAVFLIGFAADMGRIFGDSATEKMKPRAVALFVVGFWMLDVANNTLQGPCRAFLADLCGSNHSKISASNALFSFFMAVGNVLGYAAGSYNKLYKILPFTKTEACDIYCANLKMCFICSILFLIILTTIAVTIVKETPITQEDVDNGSESMPFFGQLCSSLKTLPKPMWILFAVTALNWIGWFPFTLYDTDWMGREIYGGNPDGNAAQAKLYDQGVSAGSLGLMVYAVTLGFMSLAIEPMAKCLGHVKRVWGLGNLVLAICLAMMVVVTKIADKARGAAVQPPDSNIKASAIAIFAVLGIPQATSLRELTTLGIKNAENLAIPSVRNDAAFLFTVVGTTSFVGVLAGQLPGDWGFFVPYLVGSISLVVLAVGSVSPGLLQAAIGGFASFFPDYQEKISRHEAAHFLGSPFSNLQKCSCLNEHITYEIHLKSYKRSKKKEETAVMILPMVNHDLLTKCWLSVYSPSLLVPLRDNMSKVIVSTQTPVNPMWMMDLPFQFHCMRTVCIFVFSPIWEAFFDETGPVISVAYLLGLPILGYSLDIGKEHVNLIDEKLEKLIYNGQLDAKELDRLAVVAMAGLAAEGLQYDKVVGQSVLFAASLLKNNKVIHETLMSAMARKATVLECIDAIEKAA</sequence>
<keyword evidence="8 11" id="KW-1133">Transmembrane helix</keyword>
<feature type="transmembrane region" description="Helical" evidence="11">
    <location>
        <begin position="321"/>
        <end position="341"/>
    </location>
</feature>
<dbReference type="Gene3D" id="1.20.1250.20">
    <property type="entry name" value="MFS general substrate transporter like domains"/>
    <property type="match status" value="1"/>
</dbReference>
<dbReference type="InterPro" id="IPR036259">
    <property type="entry name" value="MFS_trans_sf"/>
</dbReference>
<feature type="transmembrane region" description="Helical" evidence="11">
    <location>
        <begin position="25"/>
        <end position="50"/>
    </location>
</feature>
<feature type="transmembrane region" description="Helical" evidence="11">
    <location>
        <begin position="94"/>
        <end position="112"/>
    </location>
</feature>
<feature type="transmembrane region" description="Helical" evidence="11">
    <location>
        <begin position="433"/>
        <end position="452"/>
    </location>
</feature>
<dbReference type="Pfam" id="PF13347">
    <property type="entry name" value="MFS_2"/>
    <property type="match status" value="1"/>
</dbReference>
<gene>
    <name evidence="12" type="ORF">RHGRI_031581</name>
</gene>
<evidence type="ECO:0000256" key="9">
    <source>
        <dbReference type="ARBA" id="ARBA00023136"/>
    </source>
</evidence>
<keyword evidence="4" id="KW-0813">Transport</keyword>
<dbReference type="Proteomes" id="UP000823749">
    <property type="component" value="Chromosome 11"/>
</dbReference>
<dbReference type="GO" id="GO:0005773">
    <property type="term" value="C:vacuole"/>
    <property type="evidence" value="ECO:0007669"/>
    <property type="project" value="TreeGrafter"/>
</dbReference>
<comment type="caution">
    <text evidence="12">The sequence shown here is derived from an EMBL/GenBank/DDBJ whole genome shotgun (WGS) entry which is preliminary data.</text>
</comment>
<evidence type="ECO:0000256" key="3">
    <source>
        <dbReference type="ARBA" id="ARBA00007134"/>
    </source>
</evidence>
<keyword evidence="7" id="KW-0769">Symport</keyword>
<comment type="similarity">
    <text evidence="10">Belongs to the major facilitator superfamily. Phosphate:H(+) symporter (TC 2.A.1.9) family.</text>
</comment>
<dbReference type="SUPFAM" id="SSF103473">
    <property type="entry name" value="MFS general substrate transporter"/>
    <property type="match status" value="1"/>
</dbReference>
<protein>
    <submittedName>
        <fullName evidence="12">Uncharacterized protein</fullName>
    </submittedName>
</protein>
<dbReference type="EMBL" id="JACTNZ010000011">
    <property type="protein sequence ID" value="KAG5524942.1"/>
    <property type="molecule type" value="Genomic_DNA"/>
</dbReference>
<dbReference type="InterPro" id="IPR005989">
    <property type="entry name" value="Suc_symporter_pln"/>
</dbReference>
<dbReference type="CDD" id="cd17313">
    <property type="entry name" value="MFS_SLC45_SUC"/>
    <property type="match status" value="1"/>
</dbReference>
<dbReference type="PANTHER" id="PTHR19432:SF70">
    <property type="entry name" value="SUCROSE TRANSPORT PROTEIN SUC1-RELATED"/>
    <property type="match status" value="1"/>
</dbReference>
<dbReference type="GO" id="GO:0005886">
    <property type="term" value="C:plasma membrane"/>
    <property type="evidence" value="ECO:0007669"/>
    <property type="project" value="InterPro"/>
</dbReference>
<feature type="transmembrane region" description="Helical" evidence="11">
    <location>
        <begin position="392"/>
        <end position="412"/>
    </location>
</feature>
<feature type="transmembrane region" description="Helical" evidence="11">
    <location>
        <begin position="458"/>
        <end position="482"/>
    </location>
</feature>